<reference evidence="2" key="1">
    <citation type="submission" date="2017-06" db="EMBL/GenBank/DDBJ databases">
        <authorList>
            <person name="Cremers G."/>
        </authorList>
    </citation>
    <scope>NUCLEOTIDE SEQUENCE [LARGE SCALE GENOMIC DNA]</scope>
</reference>
<organism evidence="1 2">
    <name type="scientific">Candidatus Methanoperedens nitratireducens</name>
    <dbReference type="NCBI Taxonomy" id="1392998"/>
    <lineage>
        <taxon>Archaea</taxon>
        <taxon>Methanobacteriati</taxon>
        <taxon>Methanobacteriota</taxon>
        <taxon>Stenosarchaea group</taxon>
        <taxon>Methanomicrobia</taxon>
        <taxon>Methanosarcinales</taxon>
        <taxon>ANME-2 cluster</taxon>
        <taxon>Candidatus Methanoperedentaceae</taxon>
        <taxon>Candidatus Methanoperedens</taxon>
    </lineage>
</organism>
<dbReference type="RefSeq" id="WP_096207020.1">
    <property type="nucleotide sequence ID" value="NZ_FZMP01000223.1"/>
</dbReference>
<sequence>MHLIHQSAHIQIERLQAFIDGITLAAEQVQDTRLELLEEGPEVDTVSAWADVLLVFVLESTIPGMILTTVAKKMIRPMLKTRTALSYLPKRSDFKDLKLYIKQMKTTYGSQKAGQYLKTKLDGKQYNLYASGIRALAEMSPNAQLNFTALAKAGREAYYKDFKQLSPLDATDTPGVSILNAALTFASINRNAIFYHHSLLEGIVRLGFMTGEDANQFIKIVEWEALDEGLKSIRDRFKLLFEAVIWARLCGFSKTTRKLVVKTYRGTVFEGVDNRLVDYWLKRFGKQIEEWVKSLSGPQLASKGLLPMRGNFKEESFLQQRSYLQNYFIAIVDELPTMPDILEDPFVVKNPLIKFTF</sequence>
<protein>
    <submittedName>
        <fullName evidence="1">Uncharacterized protein</fullName>
    </submittedName>
</protein>
<dbReference type="Proteomes" id="UP000218615">
    <property type="component" value="Unassembled WGS sequence"/>
</dbReference>
<evidence type="ECO:0000313" key="1">
    <source>
        <dbReference type="EMBL" id="SNQ62462.1"/>
    </source>
</evidence>
<name>A0A284VT64_9EURY</name>
<accession>A0A284VT64</accession>
<dbReference type="AlphaFoldDB" id="A0A284VT64"/>
<dbReference type="EMBL" id="FZMP01000223">
    <property type="protein sequence ID" value="SNQ62462.1"/>
    <property type="molecule type" value="Genomic_DNA"/>
</dbReference>
<keyword evidence="2" id="KW-1185">Reference proteome</keyword>
<proteinExistence type="predicted"/>
<gene>
    <name evidence="1" type="ORF">MNV_740013</name>
</gene>
<evidence type="ECO:0000313" key="2">
    <source>
        <dbReference type="Proteomes" id="UP000218615"/>
    </source>
</evidence>